<evidence type="ECO:0000313" key="2">
    <source>
        <dbReference type="EMBL" id="CAB0028365.1"/>
    </source>
</evidence>
<evidence type="ECO:0000256" key="1">
    <source>
        <dbReference type="SAM" id="MobiDB-lite"/>
    </source>
</evidence>
<gene>
    <name evidence="2" type="ORF">TBRA_LOCUS551</name>
</gene>
<name>A0A6H5HU16_9HYME</name>
<sequence length="108" mass="12811">MSREFGYEGGEKKINKTKDPRKSWCSPFFVYTDFFAPKKHWTGCSARISVSNDTHIQQRLTEKRKRQKHNRSSLKQVDDGVVTTREYRRTTTTTTIHRDNDQHPHNRS</sequence>
<accession>A0A6H5HU16</accession>
<feature type="compositionally biased region" description="Basic and acidic residues" evidence="1">
    <location>
        <begin position="96"/>
        <end position="108"/>
    </location>
</feature>
<evidence type="ECO:0000313" key="3">
    <source>
        <dbReference type="Proteomes" id="UP000479190"/>
    </source>
</evidence>
<feature type="compositionally biased region" description="Basic residues" evidence="1">
    <location>
        <begin position="62"/>
        <end position="72"/>
    </location>
</feature>
<organism evidence="2 3">
    <name type="scientific">Trichogramma brassicae</name>
    <dbReference type="NCBI Taxonomy" id="86971"/>
    <lineage>
        <taxon>Eukaryota</taxon>
        <taxon>Metazoa</taxon>
        <taxon>Ecdysozoa</taxon>
        <taxon>Arthropoda</taxon>
        <taxon>Hexapoda</taxon>
        <taxon>Insecta</taxon>
        <taxon>Pterygota</taxon>
        <taxon>Neoptera</taxon>
        <taxon>Endopterygota</taxon>
        <taxon>Hymenoptera</taxon>
        <taxon>Apocrita</taxon>
        <taxon>Proctotrupomorpha</taxon>
        <taxon>Chalcidoidea</taxon>
        <taxon>Trichogrammatidae</taxon>
        <taxon>Trichogramma</taxon>
    </lineage>
</organism>
<keyword evidence="3" id="KW-1185">Reference proteome</keyword>
<feature type="region of interest" description="Disordered" evidence="1">
    <location>
        <begin position="59"/>
        <end position="108"/>
    </location>
</feature>
<proteinExistence type="predicted"/>
<protein>
    <submittedName>
        <fullName evidence="2">Uncharacterized protein</fullName>
    </submittedName>
</protein>
<dbReference type="AlphaFoldDB" id="A0A6H5HU16"/>
<dbReference type="EMBL" id="CADCXV010000125">
    <property type="protein sequence ID" value="CAB0028365.1"/>
    <property type="molecule type" value="Genomic_DNA"/>
</dbReference>
<dbReference type="Proteomes" id="UP000479190">
    <property type="component" value="Unassembled WGS sequence"/>
</dbReference>
<feature type="region of interest" description="Disordered" evidence="1">
    <location>
        <begin position="1"/>
        <end position="21"/>
    </location>
</feature>
<reference evidence="2 3" key="1">
    <citation type="submission" date="2020-02" db="EMBL/GenBank/DDBJ databases">
        <authorList>
            <person name="Ferguson B K."/>
        </authorList>
    </citation>
    <scope>NUCLEOTIDE SEQUENCE [LARGE SCALE GENOMIC DNA]</scope>
</reference>